<keyword evidence="3" id="KW-1185">Reference proteome</keyword>
<dbReference type="OrthoDB" id="689448at2759"/>
<accession>A0A811SED6</accession>
<proteinExistence type="predicted"/>
<evidence type="ECO:0000256" key="1">
    <source>
        <dbReference type="SAM" id="MobiDB-lite"/>
    </source>
</evidence>
<protein>
    <submittedName>
        <fullName evidence="2">Uncharacterized protein</fullName>
    </submittedName>
</protein>
<gene>
    <name evidence="2" type="ORF">NCGR_LOCUS65216</name>
</gene>
<evidence type="ECO:0000313" key="3">
    <source>
        <dbReference type="Proteomes" id="UP000604825"/>
    </source>
</evidence>
<organism evidence="2 3">
    <name type="scientific">Miscanthus lutarioriparius</name>
    <dbReference type="NCBI Taxonomy" id="422564"/>
    <lineage>
        <taxon>Eukaryota</taxon>
        <taxon>Viridiplantae</taxon>
        <taxon>Streptophyta</taxon>
        <taxon>Embryophyta</taxon>
        <taxon>Tracheophyta</taxon>
        <taxon>Spermatophyta</taxon>
        <taxon>Magnoliopsida</taxon>
        <taxon>Liliopsida</taxon>
        <taxon>Poales</taxon>
        <taxon>Poaceae</taxon>
        <taxon>PACMAD clade</taxon>
        <taxon>Panicoideae</taxon>
        <taxon>Andropogonodae</taxon>
        <taxon>Andropogoneae</taxon>
        <taxon>Saccharinae</taxon>
        <taxon>Miscanthus</taxon>
    </lineage>
</organism>
<feature type="region of interest" description="Disordered" evidence="1">
    <location>
        <begin position="56"/>
        <end position="92"/>
    </location>
</feature>
<reference evidence="2" key="1">
    <citation type="submission" date="2020-10" db="EMBL/GenBank/DDBJ databases">
        <authorList>
            <person name="Han B."/>
            <person name="Lu T."/>
            <person name="Zhao Q."/>
            <person name="Huang X."/>
            <person name="Zhao Y."/>
        </authorList>
    </citation>
    <scope>NUCLEOTIDE SEQUENCE</scope>
</reference>
<comment type="caution">
    <text evidence="2">The sequence shown here is derived from an EMBL/GenBank/DDBJ whole genome shotgun (WGS) entry which is preliminary data.</text>
</comment>
<feature type="compositionally biased region" description="Basic and acidic residues" evidence="1">
    <location>
        <begin position="72"/>
        <end position="81"/>
    </location>
</feature>
<name>A0A811SED6_9POAL</name>
<dbReference type="AlphaFoldDB" id="A0A811SED6"/>
<evidence type="ECO:0000313" key="2">
    <source>
        <dbReference type="EMBL" id="CAD6341118.1"/>
    </source>
</evidence>
<dbReference type="Proteomes" id="UP000604825">
    <property type="component" value="Unassembled WGS sequence"/>
</dbReference>
<dbReference type="EMBL" id="CAJGYO010000129">
    <property type="protein sequence ID" value="CAD6341118.1"/>
    <property type="molecule type" value="Genomic_DNA"/>
</dbReference>
<sequence length="167" mass="18877">MENGGEMMRGFASELVMCSTCSSFVMRKERTAIPDPDEEVVEVVTEAEKMRDLMQAMEGSGSKEAAETEGSGSKEEAKMKVSESAGGNGKTKMVTRRLDKMSIDIILKDHPPFKPFTYTTHNPFIQCMFASDIAQYEVDCEFHEYLRRQSIIRGYAEYQLEVTDDEN</sequence>